<feature type="region of interest" description="Disordered" evidence="1">
    <location>
        <begin position="127"/>
        <end position="165"/>
    </location>
</feature>
<feature type="domain" description="Transposase MuDR plant" evidence="2">
    <location>
        <begin position="194"/>
        <end position="256"/>
    </location>
</feature>
<dbReference type="Pfam" id="PF10551">
    <property type="entry name" value="MULE"/>
    <property type="match status" value="1"/>
</dbReference>
<gene>
    <name evidence="4" type="ORF">MERR_LOCUS45644</name>
</gene>
<evidence type="ECO:0000313" key="5">
    <source>
        <dbReference type="Proteomes" id="UP000467841"/>
    </source>
</evidence>
<keyword evidence="5" id="KW-1185">Reference proteome</keyword>
<evidence type="ECO:0000259" key="3">
    <source>
        <dbReference type="Pfam" id="PF10551"/>
    </source>
</evidence>
<dbReference type="InterPro" id="IPR018289">
    <property type="entry name" value="MULE_transposase_dom"/>
</dbReference>
<evidence type="ECO:0000313" key="4">
    <source>
        <dbReference type="EMBL" id="CAA7058408.1"/>
    </source>
</evidence>
<feature type="domain" description="MULE transposase" evidence="3">
    <location>
        <begin position="390"/>
        <end position="484"/>
    </location>
</feature>
<dbReference type="PANTHER" id="PTHR31973:SF187">
    <property type="entry name" value="MUTATOR TRANSPOSASE MUDRA PROTEIN"/>
    <property type="match status" value="1"/>
</dbReference>
<dbReference type="Proteomes" id="UP000467841">
    <property type="component" value="Unassembled WGS sequence"/>
</dbReference>
<dbReference type="OrthoDB" id="1113188at2759"/>
<feature type="compositionally biased region" description="Basic and acidic residues" evidence="1">
    <location>
        <begin position="87"/>
        <end position="97"/>
    </location>
</feature>
<dbReference type="InterPro" id="IPR004332">
    <property type="entry name" value="Transposase_MuDR"/>
</dbReference>
<evidence type="ECO:0008006" key="6">
    <source>
        <dbReference type="Google" id="ProtNLM"/>
    </source>
</evidence>
<evidence type="ECO:0000259" key="2">
    <source>
        <dbReference type="Pfam" id="PF03108"/>
    </source>
</evidence>
<dbReference type="Pfam" id="PF03108">
    <property type="entry name" value="DBD_Tnp_Mut"/>
    <property type="match status" value="1"/>
</dbReference>
<name>A0A6D2LF02_9BRAS</name>
<comment type="caution">
    <text evidence="4">The sequence shown here is derived from an EMBL/GenBank/DDBJ whole genome shotgun (WGS) entry which is preliminary data.</text>
</comment>
<dbReference type="EMBL" id="CACVBM020001718">
    <property type="protein sequence ID" value="CAA7058408.1"/>
    <property type="molecule type" value="Genomic_DNA"/>
</dbReference>
<feature type="region of interest" description="Disordered" evidence="1">
    <location>
        <begin position="82"/>
        <end position="115"/>
    </location>
</feature>
<feature type="compositionally biased region" description="Basic and acidic residues" evidence="1">
    <location>
        <begin position="127"/>
        <end position="145"/>
    </location>
</feature>
<dbReference type="PANTHER" id="PTHR31973">
    <property type="entry name" value="POLYPROTEIN, PUTATIVE-RELATED"/>
    <property type="match status" value="1"/>
</dbReference>
<protein>
    <recommendedName>
        <fullName evidence="6">MULE transposase domain-containing protein</fullName>
    </recommendedName>
</protein>
<accession>A0A6D2LF02</accession>
<dbReference type="AlphaFoldDB" id="A0A6D2LF02"/>
<organism evidence="4 5">
    <name type="scientific">Microthlaspi erraticum</name>
    <dbReference type="NCBI Taxonomy" id="1685480"/>
    <lineage>
        <taxon>Eukaryota</taxon>
        <taxon>Viridiplantae</taxon>
        <taxon>Streptophyta</taxon>
        <taxon>Embryophyta</taxon>
        <taxon>Tracheophyta</taxon>
        <taxon>Spermatophyta</taxon>
        <taxon>Magnoliopsida</taxon>
        <taxon>eudicotyledons</taxon>
        <taxon>Gunneridae</taxon>
        <taxon>Pentapetalae</taxon>
        <taxon>rosids</taxon>
        <taxon>malvids</taxon>
        <taxon>Brassicales</taxon>
        <taxon>Brassicaceae</taxon>
        <taxon>Coluteocarpeae</taxon>
        <taxon>Microthlaspi</taxon>
    </lineage>
</organism>
<evidence type="ECO:0000256" key="1">
    <source>
        <dbReference type="SAM" id="MobiDB-lite"/>
    </source>
</evidence>
<reference evidence="4" key="1">
    <citation type="submission" date="2020-01" db="EMBL/GenBank/DDBJ databases">
        <authorList>
            <person name="Mishra B."/>
        </authorList>
    </citation>
    <scope>NUCLEOTIDE SEQUENCE [LARGE SCALE GENOMIC DNA]</scope>
</reference>
<sequence length="518" mass="59212">MSMIITNIFFDHGGHYAEEELKWVSKNPTCAITFKISSLEEITYSAIVDKICRKIARDGAKPLLKLSYIPMRILHVEVTKNTNRTNHRSDHLSRTDAESSFGLNYEEESVPNDRGDGVVTIFREQHVEEPEPHIEEPHIEEVESDGKEEDGNEKRPEPDTEDGLNFFDEDFELSRPVEEIKLAEEWEDDIGLEIKQEFPSKEALQDLVDRASHKHCFGVRTYKSDTGRLILRCTQKSGCCNWYIYAARKGGSDFFSVRKYWNKHNFSRAVESSNSSRRRGNPRLVASVLHEDYPGQFDTPVPKTIVDVVHHRLGVNVSYSTALRGKKLHVSDVRGTPEEGYKMLFSYLYMLEQENPGSKTNVQLDALHNFEYLFVALGASIEGFQWMRKVIVVDATFLKTVYGGQLVFATAQDPNHHHYPIAFGIIDSENHSSWPWFLENLKAVVPDDPELVFVSDRHKSIIYGVSKVYPLARHVHCIWHLAQNVKGHAQQGVKKDDVVDKFIICAHAYTGSEFKKGV</sequence>
<proteinExistence type="predicted"/>